<evidence type="ECO:0000313" key="6">
    <source>
        <dbReference type="Proteomes" id="UP000741013"/>
    </source>
</evidence>
<dbReference type="Pfam" id="PF03704">
    <property type="entry name" value="BTAD"/>
    <property type="match status" value="1"/>
</dbReference>
<comment type="similarity">
    <text evidence="1">Belongs to the AfsR/DnrI/RedD regulatory family.</text>
</comment>
<organism evidence="5 6">
    <name type="scientific">Amycolatopsis magusensis</name>
    <dbReference type="NCBI Taxonomy" id="882444"/>
    <lineage>
        <taxon>Bacteria</taxon>
        <taxon>Bacillati</taxon>
        <taxon>Actinomycetota</taxon>
        <taxon>Actinomycetes</taxon>
        <taxon>Pseudonocardiales</taxon>
        <taxon>Pseudonocardiaceae</taxon>
        <taxon>Amycolatopsis</taxon>
    </lineage>
</organism>
<dbReference type="InterPro" id="IPR001867">
    <property type="entry name" value="OmpR/PhoB-type_DNA-bd"/>
</dbReference>
<dbReference type="EMBL" id="JAGGMS010000001">
    <property type="protein sequence ID" value="MBP2179537.1"/>
    <property type="molecule type" value="Genomic_DNA"/>
</dbReference>
<dbReference type="SUPFAM" id="SSF46894">
    <property type="entry name" value="C-terminal effector domain of the bipartite response regulators"/>
    <property type="match status" value="1"/>
</dbReference>
<evidence type="ECO:0000259" key="3">
    <source>
        <dbReference type="SMART" id="SM00862"/>
    </source>
</evidence>
<evidence type="ECO:0000259" key="4">
    <source>
        <dbReference type="SMART" id="SM01043"/>
    </source>
</evidence>
<protein>
    <submittedName>
        <fullName evidence="5">ATPase/DNA-binding SARP family transcriptional activator</fullName>
    </submittedName>
</protein>
<feature type="domain" description="Bacterial transcriptional activator" evidence="4">
    <location>
        <begin position="93"/>
        <end position="235"/>
    </location>
</feature>
<dbReference type="Gene3D" id="1.25.40.10">
    <property type="entry name" value="Tetratricopeptide repeat domain"/>
    <property type="match status" value="2"/>
</dbReference>
<proteinExistence type="inferred from homology"/>
<dbReference type="SUPFAM" id="SSF52540">
    <property type="entry name" value="P-loop containing nucleoside triphosphate hydrolases"/>
    <property type="match status" value="1"/>
</dbReference>
<dbReference type="SMART" id="SM00862">
    <property type="entry name" value="Trans_reg_C"/>
    <property type="match status" value="1"/>
</dbReference>
<dbReference type="InterPro" id="IPR036388">
    <property type="entry name" value="WH-like_DNA-bd_sf"/>
</dbReference>
<keyword evidence="6" id="KW-1185">Reference proteome</keyword>
<sequence>MRYGILGPTEVLTATGSRLPVGGPGVRALLTLLLLDAGRVVPAERLVEGLYGDAPPANPANALQSRVSRLRQAGLTVELLPAGYRLTADPADVDAHRFAQLAESGRRALAAGDHAGAAAELREALALWRGPALADAPFAEAAAARLTELRLGAVEDRIDADLATGAHRPLVAELGELIAAHPLRERLRGQLVRALHAGGRRAEALTAFEDARRTLVEELGVDPSPELAAIHLEVLRAESAPETTRPALPAALTSFVGRDADLRRVTTLLGAGRLVTLTGPGGAGKTRLAIEAARHWPGETCLVELAPIDTDVAQAVLSALGLRESTFPADRPATPPADRLLAALATRNLVLLLDNCEHVVEETARLTARLLAACPAVRVLATSREPLAITGETTWAVAPLPVPPPGLAPADALAYPAVRLFAERAAAVRPGFTVDEQTAGDVQRICAALDGLPLAVELAAARVRSLPLGEIAVRLDDRFTLLSRGERTAAPRHRTLRAVVEWSWDLLEPEEQTLARRLAVFAGGADPAAAAAICGPGEIGELAEKSLADLGADGRYRMLETIKAFGTEKLEEAGETGKLRRAHAEHFLAFAEEAEPRLRTAGQLDWLARLDADYENLLAALRWATDADPALALRFVAALCTYWWMRGRRFEGSMLSRDVALRVGPEPPPDLHDEFVLCVANAASGLPAHEPLEAHLEAVRRFARDWNQPPRHPMVAMVVGLVIGPPEPGSPADRLGEEAFSADPWSQGLALMGTGLKHMLQGDNENAERLLRAAVDAYRELGERWGLSLALSHYALLLGRRGDLAASVVLSDEALELTELIGATDDTTELLYQRADRRRLFGDLDGAETDYERALQLARRAGTPEALASAYLGLAEIARLRGRFGPARELVARSRAACAASGFTQEMTRTQLLVTEGRIDEATGARESAERRYREALSAPVSARDHTAAADAVEALAGLALRDGEPERAAFLLGAAVALRGVAVAGDPDVTRITTAVREDLGDDGFDRAYARGQALSPPLALNAAGA</sequence>
<dbReference type="SMART" id="SM01043">
    <property type="entry name" value="BTAD"/>
    <property type="match status" value="1"/>
</dbReference>
<accession>A0ABS4PJD8</accession>
<comment type="caution">
    <text evidence="5">The sequence shown here is derived from an EMBL/GenBank/DDBJ whole genome shotgun (WGS) entry which is preliminary data.</text>
</comment>
<dbReference type="InterPro" id="IPR027417">
    <property type="entry name" value="P-loop_NTPase"/>
</dbReference>
<dbReference type="InterPro" id="IPR016032">
    <property type="entry name" value="Sig_transdc_resp-reg_C-effctor"/>
</dbReference>
<dbReference type="InterPro" id="IPR011990">
    <property type="entry name" value="TPR-like_helical_dom_sf"/>
</dbReference>
<dbReference type="RefSeq" id="WP_209663244.1">
    <property type="nucleotide sequence ID" value="NZ_JAGGMS010000001.1"/>
</dbReference>
<dbReference type="Proteomes" id="UP000741013">
    <property type="component" value="Unassembled WGS sequence"/>
</dbReference>
<dbReference type="Gene3D" id="1.10.10.10">
    <property type="entry name" value="Winged helix-like DNA-binding domain superfamily/Winged helix DNA-binding domain"/>
    <property type="match status" value="1"/>
</dbReference>
<name>A0ABS4PJD8_9PSEU</name>
<dbReference type="InterPro" id="IPR005158">
    <property type="entry name" value="BTAD"/>
</dbReference>
<dbReference type="PANTHER" id="PTHR47691:SF3">
    <property type="entry name" value="HTH-TYPE TRANSCRIPTIONAL REGULATOR RV0890C-RELATED"/>
    <property type="match status" value="1"/>
</dbReference>
<evidence type="ECO:0000256" key="1">
    <source>
        <dbReference type="ARBA" id="ARBA00005820"/>
    </source>
</evidence>
<dbReference type="SUPFAM" id="SSF48452">
    <property type="entry name" value="TPR-like"/>
    <property type="match status" value="2"/>
</dbReference>
<evidence type="ECO:0000313" key="5">
    <source>
        <dbReference type="EMBL" id="MBP2179537.1"/>
    </source>
</evidence>
<feature type="domain" description="OmpR/PhoB-type" evidence="3">
    <location>
        <begin position="16"/>
        <end position="86"/>
    </location>
</feature>
<evidence type="ECO:0000256" key="2">
    <source>
        <dbReference type="ARBA" id="ARBA00023125"/>
    </source>
</evidence>
<dbReference type="PANTHER" id="PTHR47691">
    <property type="entry name" value="REGULATOR-RELATED"/>
    <property type="match status" value="1"/>
</dbReference>
<dbReference type="CDD" id="cd15831">
    <property type="entry name" value="BTAD"/>
    <property type="match status" value="1"/>
</dbReference>
<gene>
    <name evidence="5" type="ORF">JOM49_001063</name>
</gene>
<reference evidence="5 6" key="1">
    <citation type="submission" date="2021-03" db="EMBL/GenBank/DDBJ databases">
        <title>Sequencing the genomes of 1000 actinobacteria strains.</title>
        <authorList>
            <person name="Klenk H.-P."/>
        </authorList>
    </citation>
    <scope>NUCLEOTIDE SEQUENCE [LARGE SCALE GENOMIC DNA]</scope>
    <source>
        <strain evidence="5 6">DSM 45510</strain>
    </source>
</reference>
<dbReference type="PRINTS" id="PR00364">
    <property type="entry name" value="DISEASERSIST"/>
</dbReference>
<keyword evidence="2" id="KW-0238">DNA-binding</keyword>